<evidence type="ECO:0000313" key="6">
    <source>
        <dbReference type="EMBL" id="MCW8084597.1"/>
    </source>
</evidence>
<evidence type="ECO:0000313" key="7">
    <source>
        <dbReference type="Proteomes" id="UP001526430"/>
    </source>
</evidence>
<comment type="cofactor">
    <cofactor evidence="1">
        <name>FAD</name>
        <dbReference type="ChEBI" id="CHEBI:57692"/>
    </cofactor>
</comment>
<dbReference type="Pfam" id="PF00890">
    <property type="entry name" value="FAD_binding_2"/>
    <property type="match status" value="1"/>
</dbReference>
<dbReference type="InterPro" id="IPR030664">
    <property type="entry name" value="SdhA/FrdA/AprA"/>
</dbReference>
<dbReference type="Gene3D" id="1.20.58.100">
    <property type="entry name" value="Fumarate reductase/succinate dehydrogenase flavoprotein-like, C-terminal domain"/>
    <property type="match status" value="1"/>
</dbReference>
<dbReference type="Gene3D" id="3.90.700.10">
    <property type="entry name" value="Succinate dehydrogenase/fumarate reductase flavoprotein, catalytic domain"/>
    <property type="match status" value="1"/>
</dbReference>
<feature type="domain" description="FAD-dependent oxidoreductase 2 FAD-binding" evidence="4">
    <location>
        <begin position="7"/>
        <end position="389"/>
    </location>
</feature>
<dbReference type="SUPFAM" id="SSF56425">
    <property type="entry name" value="Succinate dehydrogenase/fumarate reductase flavoprotein, catalytic domain"/>
    <property type="match status" value="1"/>
</dbReference>
<dbReference type="PRINTS" id="PR00368">
    <property type="entry name" value="FADPNR"/>
</dbReference>
<dbReference type="InterPro" id="IPR015939">
    <property type="entry name" value="Fum_Rdtase/Succ_DH_flav-like_C"/>
</dbReference>
<comment type="caution">
    <text evidence="6">The sequence shown here is derived from an EMBL/GenBank/DDBJ whole genome shotgun (WGS) entry which is preliminary data.</text>
</comment>
<dbReference type="Proteomes" id="UP001526430">
    <property type="component" value="Unassembled WGS sequence"/>
</dbReference>
<dbReference type="Gene3D" id="3.50.50.60">
    <property type="entry name" value="FAD/NAD(P)-binding domain"/>
    <property type="match status" value="1"/>
</dbReference>
<keyword evidence="7" id="KW-1185">Reference proteome</keyword>
<organism evidence="6 7">
    <name type="scientific">Sabulicella glaciei</name>
    <dbReference type="NCBI Taxonomy" id="2984948"/>
    <lineage>
        <taxon>Bacteria</taxon>
        <taxon>Pseudomonadati</taxon>
        <taxon>Pseudomonadota</taxon>
        <taxon>Alphaproteobacteria</taxon>
        <taxon>Acetobacterales</taxon>
        <taxon>Acetobacteraceae</taxon>
        <taxon>Sabulicella</taxon>
    </lineage>
</organism>
<keyword evidence="2" id="KW-0285">Flavoprotein</keyword>
<proteinExistence type="predicted"/>
<dbReference type="Pfam" id="PF02910">
    <property type="entry name" value="Succ_DH_flav_C"/>
    <property type="match status" value="1"/>
</dbReference>
<evidence type="ECO:0000259" key="5">
    <source>
        <dbReference type="Pfam" id="PF02910"/>
    </source>
</evidence>
<dbReference type="SUPFAM" id="SSF51905">
    <property type="entry name" value="FAD/NAD(P)-binding domain"/>
    <property type="match status" value="1"/>
</dbReference>
<dbReference type="RefSeq" id="WP_301588847.1">
    <property type="nucleotide sequence ID" value="NZ_JAPFQI010000001.1"/>
</dbReference>
<dbReference type="InterPro" id="IPR027477">
    <property type="entry name" value="Succ_DH/fumarate_Rdtase_cat_sf"/>
</dbReference>
<keyword evidence="3" id="KW-0560">Oxidoreductase</keyword>
<evidence type="ECO:0000259" key="4">
    <source>
        <dbReference type="Pfam" id="PF00890"/>
    </source>
</evidence>
<dbReference type="InterPro" id="IPR037099">
    <property type="entry name" value="Fum_R/Succ_DH_flav-like_C_sf"/>
</dbReference>
<gene>
    <name evidence="6" type="ORF">OF850_03065</name>
</gene>
<evidence type="ECO:0000256" key="2">
    <source>
        <dbReference type="ARBA" id="ARBA00022630"/>
    </source>
</evidence>
<dbReference type="SUPFAM" id="SSF46977">
    <property type="entry name" value="Succinate dehydrogenase/fumarate reductase flavoprotein C-terminal domain"/>
    <property type="match status" value="1"/>
</dbReference>
<evidence type="ECO:0000256" key="3">
    <source>
        <dbReference type="ARBA" id="ARBA00023002"/>
    </source>
</evidence>
<evidence type="ECO:0000256" key="1">
    <source>
        <dbReference type="ARBA" id="ARBA00001974"/>
    </source>
</evidence>
<reference evidence="6 7" key="1">
    <citation type="submission" date="2022-10" db="EMBL/GenBank/DDBJ databases">
        <title>Roseococcus glaciei nov., sp. nov., isolated from glacier.</title>
        <authorList>
            <person name="Liu Q."/>
            <person name="Xin Y.-H."/>
        </authorList>
    </citation>
    <scope>NUCLEOTIDE SEQUENCE [LARGE SCALE GENOMIC DNA]</scope>
    <source>
        <strain evidence="6 7">MDT2-1-1</strain>
    </source>
</reference>
<sequence>MERIRTDILVLGSGGAGLLAALHAKSANPELSVTVAVKGLLGKSGCTRMVQGGYNVALAADDSAERHFMDTLDGGKWLNDQDLAWTLVTVAQTRIRELENRWGCFFDRNPDGTIHQKAFAGQTFDRTVHKGDLTGIEIINRLAEQTWARGIDRLEEHRALALVRSMDGSRLSGVLLLDIRRGSFVFVQAKAVLLGTGGGPTMYKYHTPSGDKSCDGMAMALRAGLALRDMEMVQFHPTGVLAGPGTRMTGTIIEEGLRGAGGYLLNGDGERFMHNYDPRNERATRDIVSRSMEREIQAGRVNDAGGLWIEMGHLGPENVRKQFKGMVERCADMGFDLAGGRVPVVPTAHYMMGGVAFAADGSTALPGLFAAGEDTGGVHGANRLGGNGVANSTVFGGIAGDAMARWVPREGAWAEPDPAALGAARAAAEAPFGQKAKPLGPIRDALATLMWDKAGILRDGPRLAEASSGLDALEAELRAAGVADGTRDFNLSWSDWLNLESLILVSRAIVAAAEARTESRGAHWREDFPQTEDATGGLRHTVVTLDGGAVRLNWRDVAFTRLKPGETLLTEAA</sequence>
<dbReference type="InterPro" id="IPR003953">
    <property type="entry name" value="FAD-dep_OxRdtase_2_FAD-bd"/>
</dbReference>
<feature type="domain" description="Fumarate reductase/succinate dehydrogenase flavoprotein-like C-terminal" evidence="5">
    <location>
        <begin position="443"/>
        <end position="566"/>
    </location>
</feature>
<dbReference type="PANTHER" id="PTHR11632:SF51">
    <property type="entry name" value="SUCCINATE DEHYDROGENASE [UBIQUINONE] FLAVOPROTEIN SUBUNIT, MITOCHONDRIAL"/>
    <property type="match status" value="1"/>
</dbReference>
<dbReference type="PIRSF" id="PIRSF000171">
    <property type="entry name" value="SDHA_APRA_LASPO"/>
    <property type="match status" value="1"/>
</dbReference>
<dbReference type="EMBL" id="JAPFQI010000001">
    <property type="protein sequence ID" value="MCW8084597.1"/>
    <property type="molecule type" value="Genomic_DNA"/>
</dbReference>
<dbReference type="InterPro" id="IPR036188">
    <property type="entry name" value="FAD/NAD-bd_sf"/>
</dbReference>
<dbReference type="PANTHER" id="PTHR11632">
    <property type="entry name" value="SUCCINATE DEHYDROGENASE 2 FLAVOPROTEIN SUBUNIT"/>
    <property type="match status" value="1"/>
</dbReference>
<protein>
    <submittedName>
        <fullName evidence="6">FAD-binding protein</fullName>
    </submittedName>
</protein>
<name>A0ABT3NR09_9PROT</name>
<accession>A0ABT3NR09</accession>